<dbReference type="AlphaFoldDB" id="A0A1A8TPW1"/>
<evidence type="ECO:0000256" key="7">
    <source>
        <dbReference type="ARBA" id="ARBA00023224"/>
    </source>
</evidence>
<organism evidence="13 14">
    <name type="scientific">Marinomonas spartinae</name>
    <dbReference type="NCBI Taxonomy" id="1792290"/>
    <lineage>
        <taxon>Bacteria</taxon>
        <taxon>Pseudomonadati</taxon>
        <taxon>Pseudomonadota</taxon>
        <taxon>Gammaproteobacteria</taxon>
        <taxon>Oceanospirillales</taxon>
        <taxon>Oceanospirillaceae</taxon>
        <taxon>Marinomonas</taxon>
    </lineage>
</organism>
<dbReference type="Gene3D" id="3.30.450.20">
    <property type="entry name" value="PAS domain"/>
    <property type="match status" value="1"/>
</dbReference>
<evidence type="ECO:0000313" key="13">
    <source>
        <dbReference type="EMBL" id="SBS35967.1"/>
    </source>
</evidence>
<evidence type="ECO:0000256" key="10">
    <source>
        <dbReference type="SAM" id="Coils"/>
    </source>
</evidence>
<evidence type="ECO:0000256" key="5">
    <source>
        <dbReference type="ARBA" id="ARBA00022989"/>
    </source>
</evidence>
<keyword evidence="14" id="KW-1185">Reference proteome</keyword>
<protein>
    <submittedName>
        <fullName evidence="13">Methyl-accepting chemotaxis protein PctB</fullName>
    </submittedName>
</protein>
<accession>A0A1A8TPW1</accession>
<comment type="subcellular location">
    <subcellularLocation>
        <location evidence="1">Cell membrane</location>
        <topology evidence="1">Multi-pass membrane protein</topology>
    </subcellularLocation>
</comment>
<feature type="coiled-coil region" evidence="10">
    <location>
        <begin position="711"/>
        <end position="745"/>
    </location>
</feature>
<keyword evidence="5 11" id="KW-1133">Transmembrane helix</keyword>
<evidence type="ECO:0000259" key="12">
    <source>
        <dbReference type="PROSITE" id="PS50111"/>
    </source>
</evidence>
<dbReference type="STRING" id="1792290.MSP8886_03532"/>
<name>A0A1A8TPW1_9GAMM</name>
<dbReference type="PANTHER" id="PTHR32089:SF119">
    <property type="entry name" value="METHYL-ACCEPTING CHEMOTAXIS PROTEIN CTPL"/>
    <property type="match status" value="1"/>
</dbReference>
<keyword evidence="3" id="KW-0145">Chemotaxis</keyword>
<dbReference type="CDD" id="cd18774">
    <property type="entry name" value="PDC2_HK_sensor"/>
    <property type="match status" value="1"/>
</dbReference>
<dbReference type="SUPFAM" id="SSF58104">
    <property type="entry name" value="Methyl-accepting chemotaxis protein (MCP) signaling domain"/>
    <property type="match status" value="1"/>
</dbReference>
<gene>
    <name evidence="13" type="primary">pctB_10</name>
    <name evidence="13" type="ORF">MSP8886_03532</name>
</gene>
<proteinExistence type="inferred from homology"/>
<keyword evidence="7 9" id="KW-0807">Transducer</keyword>
<keyword evidence="10" id="KW-0175">Coiled coil</keyword>
<evidence type="ECO:0000256" key="9">
    <source>
        <dbReference type="PROSITE-ProRule" id="PRU00284"/>
    </source>
</evidence>
<keyword evidence="2" id="KW-1003">Cell membrane</keyword>
<dbReference type="GO" id="GO:0005886">
    <property type="term" value="C:plasma membrane"/>
    <property type="evidence" value="ECO:0007669"/>
    <property type="project" value="UniProtKB-SubCell"/>
</dbReference>
<evidence type="ECO:0000256" key="3">
    <source>
        <dbReference type="ARBA" id="ARBA00022500"/>
    </source>
</evidence>
<dbReference type="InterPro" id="IPR033479">
    <property type="entry name" value="dCache_1"/>
</dbReference>
<evidence type="ECO:0000256" key="11">
    <source>
        <dbReference type="SAM" id="Phobius"/>
    </source>
</evidence>
<reference evidence="13 14" key="1">
    <citation type="submission" date="2016-06" db="EMBL/GenBank/DDBJ databases">
        <authorList>
            <person name="Kjaerup R.B."/>
            <person name="Dalgaard T.S."/>
            <person name="Juul-Madsen H.R."/>
        </authorList>
    </citation>
    <scope>NUCLEOTIDE SEQUENCE [LARGE SCALE GENOMIC DNA]</scope>
    <source>
        <strain evidence="13 14">CECT 8886</strain>
    </source>
</reference>
<dbReference type="Proteomes" id="UP000092544">
    <property type="component" value="Unassembled WGS sequence"/>
</dbReference>
<feature type="transmembrane region" description="Helical" evidence="11">
    <location>
        <begin position="393"/>
        <end position="413"/>
    </location>
</feature>
<dbReference type="SMART" id="SM00283">
    <property type="entry name" value="MA"/>
    <property type="match status" value="1"/>
</dbReference>
<dbReference type="FunFam" id="1.10.287.950:FF:000001">
    <property type="entry name" value="Methyl-accepting chemotaxis sensory transducer"/>
    <property type="match status" value="1"/>
</dbReference>
<evidence type="ECO:0000256" key="2">
    <source>
        <dbReference type="ARBA" id="ARBA00022475"/>
    </source>
</evidence>
<dbReference type="PANTHER" id="PTHR32089">
    <property type="entry name" value="METHYL-ACCEPTING CHEMOTAXIS PROTEIN MCPB"/>
    <property type="match status" value="1"/>
</dbReference>
<dbReference type="Gene3D" id="1.10.287.950">
    <property type="entry name" value="Methyl-accepting chemotaxis protein"/>
    <property type="match status" value="1"/>
</dbReference>
<dbReference type="GO" id="GO:0006935">
    <property type="term" value="P:chemotaxis"/>
    <property type="evidence" value="ECO:0007669"/>
    <property type="project" value="UniProtKB-KW"/>
</dbReference>
<dbReference type="Pfam" id="PF00015">
    <property type="entry name" value="MCPsignal"/>
    <property type="match status" value="1"/>
</dbReference>
<keyword evidence="4 11" id="KW-0812">Transmembrane</keyword>
<evidence type="ECO:0000313" key="14">
    <source>
        <dbReference type="Proteomes" id="UP000092544"/>
    </source>
</evidence>
<dbReference type="RefSeq" id="WP_067018843.1">
    <property type="nucleotide sequence ID" value="NZ_FLOB01000011.1"/>
</dbReference>
<dbReference type="PROSITE" id="PS50111">
    <property type="entry name" value="CHEMOTAXIS_TRANSDUC_2"/>
    <property type="match status" value="1"/>
</dbReference>
<evidence type="ECO:0000256" key="8">
    <source>
        <dbReference type="ARBA" id="ARBA00029447"/>
    </source>
</evidence>
<dbReference type="GO" id="GO:0007165">
    <property type="term" value="P:signal transduction"/>
    <property type="evidence" value="ECO:0007669"/>
    <property type="project" value="UniProtKB-KW"/>
</dbReference>
<dbReference type="Pfam" id="PF02743">
    <property type="entry name" value="dCache_1"/>
    <property type="match status" value="1"/>
</dbReference>
<dbReference type="EMBL" id="FLOB01000011">
    <property type="protein sequence ID" value="SBS35967.1"/>
    <property type="molecule type" value="Genomic_DNA"/>
</dbReference>
<evidence type="ECO:0000256" key="6">
    <source>
        <dbReference type="ARBA" id="ARBA00023136"/>
    </source>
</evidence>
<dbReference type="CDD" id="cd11386">
    <property type="entry name" value="MCP_signal"/>
    <property type="match status" value="1"/>
</dbReference>
<feature type="transmembrane region" description="Helical" evidence="11">
    <location>
        <begin position="7"/>
        <end position="29"/>
    </location>
</feature>
<evidence type="ECO:0000256" key="4">
    <source>
        <dbReference type="ARBA" id="ARBA00022692"/>
    </source>
</evidence>
<dbReference type="InterPro" id="IPR004089">
    <property type="entry name" value="MCPsignal_dom"/>
</dbReference>
<keyword evidence="6 11" id="KW-0472">Membrane</keyword>
<sequence length="750" mass="81628">MTFKKQVLIILMLVGLIPALIVTGIAFYISSSSMLNMAYNQLSTVRDTKKEAVQEYLNGLENEVSALARSPETHQYMTSLSQAFESFQAAAAGRLPTAAEARQALLAFYQQNLLPPLEKNASNKTAIPTMSSILSQLSDNSVLMQYSYIVNNPNAVGKKDAMSMPDTNFPYDKLHAQIHPYYSYVQKLFGFYDLFLINPQGDIVYTVYKEVDFATSLTKGPYKTSGLAAAFNAALKAPQGTRIFSDFTLYLPSYDAPAGFIATPIIGDNGQRLGVLVAQFPIDQLNALMKQRSGLGETGETYLVGSDGRMRSDSFLDPINHSIEASFKNGDKGLVETDAVKRGLQGETAIAMIKDYTGGLVLSAFTPLTMDGLKWVLIAEMDKAEALANVNKLMTVVFLVIGALIIVVVLIAIKMVRMVLDPLGAEPKEMQRIAERIADGDLTLEFQEKVKAQSVYGAMRTMSHNLHQLVWGIRNGVDTQAATSQELAAISEQASANIQSQHSNMAQVATAMSEMSVSVTQVDSTIQEAAQNTHQAKQYVNDSVEAVQQASKQMSDVAAGLRVSQKSMDELNLRTDDISAVITSIQGISDQTNLLALNAAIEAARAGESGRGFAVVADEVRTLAQNTQEQTEHIATIITALQQGARESQTVLNNNVEQAEVVSRQATQTVETLQQAVFYVDQVDNMTIQVASSSQQQSQVANDISQNLEVVNEASAQNEQAVLEISKSSEQIAQLSTELNDLVMRFKLKS</sequence>
<feature type="domain" description="Methyl-accepting transducer" evidence="12">
    <location>
        <begin position="476"/>
        <end position="712"/>
    </location>
</feature>
<comment type="similarity">
    <text evidence="8">Belongs to the methyl-accepting chemotaxis (MCP) protein family.</text>
</comment>
<evidence type="ECO:0000256" key="1">
    <source>
        <dbReference type="ARBA" id="ARBA00004651"/>
    </source>
</evidence>